<gene>
    <name evidence="1" type="ORF">ISP15_00025</name>
</gene>
<protein>
    <submittedName>
        <fullName evidence="1">Uncharacterized protein</fullName>
    </submittedName>
</protein>
<reference evidence="1 2" key="1">
    <citation type="submission" date="2020-10" db="EMBL/GenBank/DDBJ databases">
        <title>Phylogeny of dyella-like bacteria.</title>
        <authorList>
            <person name="Fu J."/>
        </authorList>
    </citation>
    <scope>NUCLEOTIDE SEQUENCE [LARGE SCALE GENOMIC DNA]</scope>
    <source>
        <strain evidence="1 2">JP1</strain>
    </source>
</reference>
<organism evidence="1 2">
    <name type="scientific">Dyella jejuensis</name>
    <dbReference type="NCBI Taxonomy" id="1432009"/>
    <lineage>
        <taxon>Bacteria</taxon>
        <taxon>Pseudomonadati</taxon>
        <taxon>Pseudomonadota</taxon>
        <taxon>Gammaproteobacteria</taxon>
        <taxon>Lysobacterales</taxon>
        <taxon>Rhodanobacteraceae</taxon>
        <taxon>Dyella</taxon>
    </lineage>
</organism>
<dbReference type="Proteomes" id="UP001620461">
    <property type="component" value="Unassembled WGS sequence"/>
</dbReference>
<keyword evidence="2" id="KW-1185">Reference proteome</keyword>
<comment type="caution">
    <text evidence="1">The sequence shown here is derived from an EMBL/GenBank/DDBJ whole genome shotgun (WGS) entry which is preliminary data.</text>
</comment>
<sequence>MGVATATTALLIGLPILSVPSTLEQHVVAHALERTGAAKTVEGVASLESIAWDIGELLGSPNYRQAAVQVAMKYIAVKFENNAQLLAEK</sequence>
<evidence type="ECO:0000313" key="1">
    <source>
        <dbReference type="EMBL" id="MFK2898722.1"/>
    </source>
</evidence>
<dbReference type="Gene3D" id="3.40.50.2000">
    <property type="entry name" value="Glycogen Phosphorylase B"/>
    <property type="match status" value="1"/>
</dbReference>
<accession>A0ABW8JCA7</accession>
<proteinExistence type="predicted"/>
<evidence type="ECO:0000313" key="2">
    <source>
        <dbReference type="Proteomes" id="UP001620461"/>
    </source>
</evidence>
<name>A0ABW8JCA7_9GAMM</name>
<dbReference type="SUPFAM" id="SSF53756">
    <property type="entry name" value="UDP-Glycosyltransferase/glycogen phosphorylase"/>
    <property type="match status" value="1"/>
</dbReference>
<dbReference type="EMBL" id="JADIKJ010000001">
    <property type="protein sequence ID" value="MFK2898722.1"/>
    <property type="molecule type" value="Genomic_DNA"/>
</dbReference>
<dbReference type="RefSeq" id="WP_404543653.1">
    <property type="nucleotide sequence ID" value="NZ_JADIKJ010000001.1"/>
</dbReference>